<comment type="pathway">
    <text evidence="6">Cell wall biogenesis; peptidoglycan biosynthesis.</text>
</comment>
<dbReference type="SUPFAM" id="SSF53244">
    <property type="entry name" value="MurD-like peptide ligases, peptide-binding domain"/>
    <property type="match status" value="1"/>
</dbReference>
<comment type="function">
    <text evidence="6">Involved in cell wall formation. Catalyzes the final step in the synthesis of UDP-N-acetylmuramoyl-pentapeptide, the precursor of murein.</text>
</comment>
<comment type="catalytic activity">
    <reaction evidence="6">
        <text>D-alanyl-D-alanine + UDP-N-acetyl-alpha-D-muramoyl-L-alanyl-gamma-D-glutamyl-meso-2,6-diaminopimelate + ATP = UDP-N-acetyl-alpha-D-muramoyl-L-alanyl-gamma-D-glutamyl-meso-2,6-diaminopimeloyl-D-alanyl-D-alanine + ADP + phosphate + H(+)</text>
        <dbReference type="Rhea" id="RHEA:28374"/>
        <dbReference type="ChEBI" id="CHEBI:15378"/>
        <dbReference type="ChEBI" id="CHEBI:30616"/>
        <dbReference type="ChEBI" id="CHEBI:43474"/>
        <dbReference type="ChEBI" id="CHEBI:57822"/>
        <dbReference type="ChEBI" id="CHEBI:61386"/>
        <dbReference type="ChEBI" id="CHEBI:83905"/>
        <dbReference type="ChEBI" id="CHEBI:456216"/>
        <dbReference type="EC" id="6.3.2.10"/>
    </reaction>
</comment>
<dbReference type="UniPathway" id="UPA00219"/>
<dbReference type="RefSeq" id="WP_177167934.1">
    <property type="nucleotide sequence ID" value="NZ_FNNQ01000006.1"/>
</dbReference>
<evidence type="ECO:0000256" key="5">
    <source>
        <dbReference type="ARBA" id="ARBA00023306"/>
    </source>
</evidence>
<dbReference type="Pfam" id="PF08245">
    <property type="entry name" value="Mur_ligase_M"/>
    <property type="match status" value="1"/>
</dbReference>
<evidence type="ECO:0000259" key="7">
    <source>
        <dbReference type="Pfam" id="PF02875"/>
    </source>
</evidence>
<protein>
    <recommendedName>
        <fullName evidence="6">UDP-N-acetylmuramoyl-tripeptide--D-alanyl-D-alanine ligase</fullName>
        <ecNumber evidence="6">6.3.2.10</ecNumber>
    </recommendedName>
</protein>
<dbReference type="InterPro" id="IPR036615">
    <property type="entry name" value="Mur_ligase_C_dom_sf"/>
</dbReference>
<comment type="subcellular location">
    <subcellularLocation>
        <location evidence="6">Cytoplasm</location>
    </subcellularLocation>
</comment>
<dbReference type="InterPro" id="IPR004101">
    <property type="entry name" value="Mur_ligase_C"/>
</dbReference>
<evidence type="ECO:0000313" key="10">
    <source>
        <dbReference type="Proteomes" id="UP000198534"/>
    </source>
</evidence>
<dbReference type="EC" id="6.3.2.10" evidence="6"/>
<dbReference type="GO" id="GO:0005737">
    <property type="term" value="C:cytoplasm"/>
    <property type="evidence" value="ECO:0007669"/>
    <property type="project" value="UniProtKB-SubCell"/>
</dbReference>
<organism evidence="9 10">
    <name type="scientific">Marininema mesophilum</name>
    <dbReference type="NCBI Taxonomy" id="1048340"/>
    <lineage>
        <taxon>Bacteria</taxon>
        <taxon>Bacillati</taxon>
        <taxon>Bacillota</taxon>
        <taxon>Bacilli</taxon>
        <taxon>Bacillales</taxon>
        <taxon>Thermoactinomycetaceae</taxon>
        <taxon>Marininema</taxon>
    </lineage>
</organism>
<dbReference type="SUPFAM" id="SSF53623">
    <property type="entry name" value="MurD-like peptide ligases, catalytic domain"/>
    <property type="match status" value="1"/>
</dbReference>
<dbReference type="Gene3D" id="3.90.190.20">
    <property type="entry name" value="Mur ligase, C-terminal domain"/>
    <property type="match status" value="1"/>
</dbReference>
<feature type="domain" description="Mur ligase C-terminal" evidence="7">
    <location>
        <begin position="314"/>
        <end position="441"/>
    </location>
</feature>
<dbReference type="PANTHER" id="PTHR43024">
    <property type="entry name" value="UDP-N-ACETYLMURAMOYL-TRIPEPTIDE--D-ALANYL-D-ALANINE LIGASE"/>
    <property type="match status" value="1"/>
</dbReference>
<sequence>MYPIDLGHLASVIGGKLIRGTPQTPVKHVLYEFPKHLESGVVFIINPGRSLSRQLHELQRKASAGIVAPKGLEHRIPSRHPLISVRDTKQALWRLLHWQRSRSNAIFIGITGSSGKTTTKEMAAAVLMRRFRTLKSRDNLNVARTIHHHLLRLNPSQKAIVLEMGMSRLGDIRKQCQVAKPSIGIVTCVKEAHVGSLGSSLHNVVRAKQELIDGVSPNGLLIVNGDDDGVRKLNTKGRHTWTFGIKQRATVQATNVRYSKGGMGFHVRGVPYQIPTWGVHNVYNALAAIAVGFLLKVPVSNIQKALRTFPVPKMRLQKIGGRRGRLLINDAYNANPSSTMAGLEVLQQVAGSGHSVAVLGDMHELGKLTAQGHRNVGIKVAQTRPSFLVTVGPRAAQIGVAARIAGYPANQILTCANRPLAIANFLHTKMPANSVFYFKASRIMELEHIVRPLRAK</sequence>
<keyword evidence="6" id="KW-0961">Cell wall biogenesis/degradation</keyword>
<evidence type="ECO:0000256" key="6">
    <source>
        <dbReference type="RuleBase" id="RU004136"/>
    </source>
</evidence>
<dbReference type="Pfam" id="PF02875">
    <property type="entry name" value="Mur_ligase_C"/>
    <property type="match status" value="1"/>
</dbReference>
<evidence type="ECO:0000256" key="1">
    <source>
        <dbReference type="ARBA" id="ARBA00022598"/>
    </source>
</evidence>
<dbReference type="InterPro" id="IPR013221">
    <property type="entry name" value="Mur_ligase_cen"/>
</dbReference>
<evidence type="ECO:0000256" key="2">
    <source>
        <dbReference type="ARBA" id="ARBA00022618"/>
    </source>
</evidence>
<dbReference type="GO" id="GO:0005524">
    <property type="term" value="F:ATP binding"/>
    <property type="evidence" value="ECO:0007669"/>
    <property type="project" value="UniProtKB-KW"/>
</dbReference>
<keyword evidence="4" id="KW-0067">ATP-binding</keyword>
<evidence type="ECO:0000256" key="4">
    <source>
        <dbReference type="ARBA" id="ARBA00022840"/>
    </source>
</evidence>
<dbReference type="STRING" id="1048340.SAMN05444487_10617"/>
<keyword evidence="3" id="KW-0547">Nucleotide-binding</keyword>
<keyword evidence="2 6" id="KW-0132">Cell division</keyword>
<evidence type="ECO:0000256" key="3">
    <source>
        <dbReference type="ARBA" id="ARBA00022741"/>
    </source>
</evidence>
<keyword evidence="6" id="KW-0573">Peptidoglycan synthesis</keyword>
<dbReference type="GO" id="GO:0051301">
    <property type="term" value="P:cell division"/>
    <property type="evidence" value="ECO:0007669"/>
    <property type="project" value="UniProtKB-KW"/>
</dbReference>
<dbReference type="GO" id="GO:0008766">
    <property type="term" value="F:UDP-N-acetylmuramoylalanyl-D-glutamyl-2,6-diaminopimelate-D-alanyl-D-alanine ligase activity"/>
    <property type="evidence" value="ECO:0007669"/>
    <property type="project" value="RHEA"/>
</dbReference>
<evidence type="ECO:0000313" key="9">
    <source>
        <dbReference type="EMBL" id="SDW75547.1"/>
    </source>
</evidence>
<name>A0A1H2W4S4_9BACL</name>
<dbReference type="Proteomes" id="UP000198534">
    <property type="component" value="Unassembled WGS sequence"/>
</dbReference>
<keyword evidence="1 9" id="KW-0436">Ligase</keyword>
<dbReference type="GO" id="GO:0071555">
    <property type="term" value="P:cell wall organization"/>
    <property type="evidence" value="ECO:0007669"/>
    <property type="project" value="UniProtKB-KW"/>
</dbReference>
<dbReference type="AlphaFoldDB" id="A0A1H2W4S4"/>
<dbReference type="GO" id="GO:0008360">
    <property type="term" value="P:regulation of cell shape"/>
    <property type="evidence" value="ECO:0007669"/>
    <property type="project" value="UniProtKB-KW"/>
</dbReference>
<evidence type="ECO:0000259" key="8">
    <source>
        <dbReference type="Pfam" id="PF08245"/>
    </source>
</evidence>
<keyword evidence="5 6" id="KW-0131">Cell cycle</keyword>
<dbReference type="GO" id="GO:0047480">
    <property type="term" value="F:UDP-N-acetylmuramoyl-tripeptide-D-alanyl-D-alanine ligase activity"/>
    <property type="evidence" value="ECO:0007669"/>
    <property type="project" value="UniProtKB-EC"/>
</dbReference>
<gene>
    <name evidence="9" type="ORF">SAMN05444487_10617</name>
</gene>
<dbReference type="InterPro" id="IPR005863">
    <property type="entry name" value="UDP-N-AcMur_synth"/>
</dbReference>
<reference evidence="9 10" key="1">
    <citation type="submission" date="2016-10" db="EMBL/GenBank/DDBJ databases">
        <authorList>
            <person name="de Groot N.N."/>
        </authorList>
    </citation>
    <scope>NUCLEOTIDE SEQUENCE [LARGE SCALE GENOMIC DNA]</scope>
    <source>
        <strain evidence="9 10">DSM 45610</strain>
    </source>
</reference>
<proteinExistence type="predicted"/>
<dbReference type="Gene3D" id="3.40.1190.10">
    <property type="entry name" value="Mur-like, catalytic domain"/>
    <property type="match status" value="1"/>
</dbReference>
<dbReference type="EMBL" id="FNNQ01000006">
    <property type="protein sequence ID" value="SDW75547.1"/>
    <property type="molecule type" value="Genomic_DNA"/>
</dbReference>
<dbReference type="NCBIfam" id="TIGR01143">
    <property type="entry name" value="murF"/>
    <property type="match status" value="1"/>
</dbReference>
<keyword evidence="10" id="KW-1185">Reference proteome</keyword>
<accession>A0A1H2W4S4</accession>
<keyword evidence="6" id="KW-0133">Cell shape</keyword>
<feature type="domain" description="Mur ligase central" evidence="8">
    <location>
        <begin position="110"/>
        <end position="291"/>
    </location>
</feature>
<dbReference type="InterPro" id="IPR036565">
    <property type="entry name" value="Mur-like_cat_sf"/>
</dbReference>
<dbReference type="PANTHER" id="PTHR43024:SF1">
    <property type="entry name" value="UDP-N-ACETYLMURAMOYL-TRIPEPTIDE--D-ALANYL-D-ALANINE LIGASE"/>
    <property type="match status" value="1"/>
</dbReference>
<dbReference type="InterPro" id="IPR051046">
    <property type="entry name" value="MurCDEF_CellWall_CoF430Synth"/>
</dbReference>
<dbReference type="GO" id="GO:0009252">
    <property type="term" value="P:peptidoglycan biosynthetic process"/>
    <property type="evidence" value="ECO:0007669"/>
    <property type="project" value="UniProtKB-UniPathway"/>
</dbReference>